<dbReference type="AlphaFoldDB" id="A0A927EXP8"/>
<dbReference type="SUPFAM" id="SSF46955">
    <property type="entry name" value="Putative DNA-binding domain"/>
    <property type="match status" value="1"/>
</dbReference>
<accession>A0A927EXP8</accession>
<keyword evidence="2" id="KW-1185">Reference proteome</keyword>
<protein>
    <submittedName>
        <fullName evidence="1">MerR family transcriptional regulator</fullName>
    </submittedName>
</protein>
<evidence type="ECO:0000313" key="1">
    <source>
        <dbReference type="EMBL" id="MBD3931944.1"/>
    </source>
</evidence>
<proteinExistence type="predicted"/>
<evidence type="ECO:0000313" key="2">
    <source>
        <dbReference type="Proteomes" id="UP000632289"/>
    </source>
</evidence>
<dbReference type="InterPro" id="IPR009061">
    <property type="entry name" value="DNA-bd_dom_put_sf"/>
</dbReference>
<organism evidence="1 2">
    <name type="scientific">Streptomyces chumphonensis</name>
    <dbReference type="NCBI Taxonomy" id="1214925"/>
    <lineage>
        <taxon>Bacteria</taxon>
        <taxon>Bacillati</taxon>
        <taxon>Actinomycetota</taxon>
        <taxon>Actinomycetes</taxon>
        <taxon>Kitasatosporales</taxon>
        <taxon>Streptomycetaceae</taxon>
        <taxon>Streptomyces</taxon>
    </lineage>
</organism>
<dbReference type="EMBL" id="JACXYU010000004">
    <property type="protein sequence ID" value="MBD3931944.1"/>
    <property type="molecule type" value="Genomic_DNA"/>
</dbReference>
<comment type="caution">
    <text evidence="1">The sequence shown here is derived from an EMBL/GenBank/DDBJ whole genome shotgun (WGS) entry which is preliminary data.</text>
</comment>
<gene>
    <name evidence="1" type="ORF">IF129_10290</name>
</gene>
<name>A0A927EXP8_9ACTN</name>
<sequence>MHAAPRLRTINDAALATGTRPGTIRVWLHRGRLTHHRDRRGRTLVNLTEVEKLTGRPAPQRPRVAAA</sequence>
<reference evidence="1" key="1">
    <citation type="submission" date="2020-09" db="EMBL/GenBank/DDBJ databases">
        <title>Secondary metabolite and genome analysis of marine Streptomyces chumphonensis KK1-2T.</title>
        <authorList>
            <person name="Phongsopitanun W."/>
            <person name="Kanchanasin P."/>
            <person name="Pittayakhajonwut P."/>
            <person name="Suwanborirux K."/>
            <person name="Tanasupawat S."/>
        </authorList>
    </citation>
    <scope>NUCLEOTIDE SEQUENCE</scope>
    <source>
        <strain evidence="1">KK1-2</strain>
    </source>
</reference>
<dbReference type="RefSeq" id="WP_191209255.1">
    <property type="nucleotide sequence ID" value="NZ_BAABKL010000036.1"/>
</dbReference>
<dbReference type="Proteomes" id="UP000632289">
    <property type="component" value="Unassembled WGS sequence"/>
</dbReference>